<evidence type="ECO:0000256" key="3">
    <source>
        <dbReference type="ARBA" id="ARBA00023163"/>
    </source>
</evidence>
<evidence type="ECO:0000259" key="5">
    <source>
        <dbReference type="PROSITE" id="PS51078"/>
    </source>
</evidence>
<dbReference type="EMBL" id="FTOA01000002">
    <property type="protein sequence ID" value="SIS51973.1"/>
    <property type="molecule type" value="Genomic_DNA"/>
</dbReference>
<dbReference type="Pfam" id="PF01614">
    <property type="entry name" value="IclR_C"/>
    <property type="match status" value="1"/>
</dbReference>
<dbReference type="GO" id="GO:0003677">
    <property type="term" value="F:DNA binding"/>
    <property type="evidence" value="ECO:0007669"/>
    <property type="project" value="UniProtKB-KW"/>
</dbReference>
<dbReference type="AlphaFoldDB" id="A0A1N7JRJ9"/>
<dbReference type="OrthoDB" id="9807558at2"/>
<dbReference type="InterPro" id="IPR036388">
    <property type="entry name" value="WH-like_DNA-bd_sf"/>
</dbReference>
<protein>
    <submittedName>
        <fullName evidence="6">Transcriptional regulator, IclR family</fullName>
    </submittedName>
</protein>
<keyword evidence="2" id="KW-0238">DNA-binding</keyword>
<dbReference type="InterPro" id="IPR036390">
    <property type="entry name" value="WH_DNA-bd_sf"/>
</dbReference>
<dbReference type="Gene3D" id="1.10.10.10">
    <property type="entry name" value="Winged helix-like DNA-binding domain superfamily/Winged helix DNA-binding domain"/>
    <property type="match status" value="1"/>
</dbReference>
<dbReference type="GO" id="GO:0003700">
    <property type="term" value="F:DNA-binding transcription factor activity"/>
    <property type="evidence" value="ECO:0007669"/>
    <property type="project" value="TreeGrafter"/>
</dbReference>
<keyword evidence="1" id="KW-0805">Transcription regulation</keyword>
<keyword evidence="7" id="KW-1185">Reference proteome</keyword>
<dbReference type="SMART" id="SM00346">
    <property type="entry name" value="HTH_ICLR"/>
    <property type="match status" value="1"/>
</dbReference>
<dbReference type="PANTHER" id="PTHR30136">
    <property type="entry name" value="HELIX-TURN-HELIX TRANSCRIPTIONAL REGULATOR, ICLR FAMILY"/>
    <property type="match status" value="1"/>
</dbReference>
<evidence type="ECO:0000256" key="2">
    <source>
        <dbReference type="ARBA" id="ARBA00023125"/>
    </source>
</evidence>
<dbReference type="PROSITE" id="PS51078">
    <property type="entry name" value="ICLR_ED"/>
    <property type="match status" value="1"/>
</dbReference>
<feature type="domain" description="HTH iclR-type" evidence="4">
    <location>
        <begin position="12"/>
        <end position="75"/>
    </location>
</feature>
<dbReference type="Proteomes" id="UP000185678">
    <property type="component" value="Unassembled WGS sequence"/>
</dbReference>
<dbReference type="RefSeq" id="WP_076399301.1">
    <property type="nucleotide sequence ID" value="NZ_FTOA01000002.1"/>
</dbReference>
<dbReference type="PROSITE" id="PS51077">
    <property type="entry name" value="HTH_ICLR"/>
    <property type="match status" value="1"/>
</dbReference>
<keyword evidence="3" id="KW-0804">Transcription</keyword>
<dbReference type="InterPro" id="IPR050707">
    <property type="entry name" value="HTH_MetabolicPath_Reg"/>
</dbReference>
<dbReference type="PANTHER" id="PTHR30136:SF23">
    <property type="entry name" value="DNA-BINDING TRANSCRIPTIONAL ACTIVATOR MHPR"/>
    <property type="match status" value="1"/>
</dbReference>
<dbReference type="Gene3D" id="3.30.450.40">
    <property type="match status" value="1"/>
</dbReference>
<dbReference type="SUPFAM" id="SSF46785">
    <property type="entry name" value="Winged helix' DNA-binding domain"/>
    <property type="match status" value="1"/>
</dbReference>
<sequence>MPEHRDSPYRFVQGLSRGLGLLQAINRTANGCATIAELSTATGLHRTTVRRLLETLQAEGYVRRSRSDDSYRLNQKVRQLSDGFTDDEWISELAAPVLGELLQQLVWPSDLCTIDGDTMLVRETTHRFSPLSFHRAMIRQRMPVLFTAAGRAYLAGCSEDERQQILALIAGGSGPQASFVRSQRPAIDAMLERVQRQGYASNDGEWTEQLKISALALPVRHQNTILASINVVFIRQAMSIPEAVERYLPAMRAAIDKIERQLANQPRLLHSWLASQTPDT</sequence>
<dbReference type="GO" id="GO:0045892">
    <property type="term" value="P:negative regulation of DNA-templated transcription"/>
    <property type="evidence" value="ECO:0007669"/>
    <property type="project" value="TreeGrafter"/>
</dbReference>
<gene>
    <name evidence="6" type="ORF">SAMN05421779_102438</name>
</gene>
<dbReference type="Pfam" id="PF09339">
    <property type="entry name" value="HTH_IclR"/>
    <property type="match status" value="1"/>
</dbReference>
<evidence type="ECO:0000313" key="7">
    <source>
        <dbReference type="Proteomes" id="UP000185678"/>
    </source>
</evidence>
<dbReference type="NCBIfam" id="NF007341">
    <property type="entry name" value="PRK09834.1-3"/>
    <property type="match status" value="1"/>
</dbReference>
<dbReference type="InterPro" id="IPR005471">
    <property type="entry name" value="Tscrpt_reg_IclR_N"/>
</dbReference>
<proteinExistence type="predicted"/>
<accession>A0A1N7JRJ9</accession>
<evidence type="ECO:0000313" key="6">
    <source>
        <dbReference type="EMBL" id="SIS51973.1"/>
    </source>
</evidence>
<name>A0A1N7JRJ9_9PROT</name>
<dbReference type="STRING" id="80876.SAMN05421779_102438"/>
<dbReference type="SUPFAM" id="SSF55781">
    <property type="entry name" value="GAF domain-like"/>
    <property type="match status" value="1"/>
</dbReference>
<reference evidence="6 7" key="1">
    <citation type="submission" date="2017-01" db="EMBL/GenBank/DDBJ databases">
        <authorList>
            <person name="Mah S.A."/>
            <person name="Swanson W.J."/>
            <person name="Moy G.W."/>
            <person name="Vacquier V.D."/>
        </authorList>
    </citation>
    <scope>NUCLEOTIDE SEQUENCE [LARGE SCALE GENOMIC DNA]</scope>
    <source>
        <strain evidence="6 7">DSM 11589</strain>
    </source>
</reference>
<evidence type="ECO:0000259" key="4">
    <source>
        <dbReference type="PROSITE" id="PS51077"/>
    </source>
</evidence>
<organism evidence="6 7">
    <name type="scientific">Insolitispirillum peregrinum</name>
    <dbReference type="NCBI Taxonomy" id="80876"/>
    <lineage>
        <taxon>Bacteria</taxon>
        <taxon>Pseudomonadati</taxon>
        <taxon>Pseudomonadota</taxon>
        <taxon>Alphaproteobacteria</taxon>
        <taxon>Rhodospirillales</taxon>
        <taxon>Novispirillaceae</taxon>
        <taxon>Insolitispirillum</taxon>
    </lineage>
</organism>
<feature type="domain" description="IclR-ED" evidence="5">
    <location>
        <begin position="76"/>
        <end position="264"/>
    </location>
</feature>
<evidence type="ECO:0000256" key="1">
    <source>
        <dbReference type="ARBA" id="ARBA00023015"/>
    </source>
</evidence>
<dbReference type="InterPro" id="IPR014757">
    <property type="entry name" value="Tscrpt_reg_IclR_C"/>
</dbReference>
<dbReference type="InterPro" id="IPR029016">
    <property type="entry name" value="GAF-like_dom_sf"/>
</dbReference>